<name>A0ABW1I5N0_9PSEU</name>
<dbReference type="Gene3D" id="3.30.420.340">
    <property type="entry name" value="UvrC, RNAse H endonuclease domain"/>
    <property type="match status" value="1"/>
</dbReference>
<dbReference type="EMBL" id="JBHSQK010000018">
    <property type="protein sequence ID" value="MFC5948500.1"/>
    <property type="molecule type" value="Genomic_DNA"/>
</dbReference>
<dbReference type="PROSITE" id="PS50151">
    <property type="entry name" value="UVR"/>
    <property type="match status" value="1"/>
</dbReference>
<comment type="similarity">
    <text evidence="6">Belongs to the UvrC family.</text>
</comment>
<dbReference type="InterPro" id="IPR038476">
    <property type="entry name" value="UvrC_RNase_H_dom_sf"/>
</dbReference>
<evidence type="ECO:0000313" key="13">
    <source>
        <dbReference type="Proteomes" id="UP001596119"/>
    </source>
</evidence>
<feature type="region of interest" description="Disordered" evidence="8">
    <location>
        <begin position="670"/>
        <end position="711"/>
    </location>
</feature>
<dbReference type="Gene3D" id="4.10.860.10">
    <property type="entry name" value="UVR domain"/>
    <property type="match status" value="1"/>
</dbReference>
<evidence type="ECO:0000256" key="8">
    <source>
        <dbReference type="SAM" id="MobiDB-lite"/>
    </source>
</evidence>
<keyword evidence="12" id="KW-0378">Hydrolase</keyword>
<dbReference type="Pfam" id="PF02151">
    <property type="entry name" value="UVR"/>
    <property type="match status" value="1"/>
</dbReference>
<evidence type="ECO:0000256" key="3">
    <source>
        <dbReference type="ARBA" id="ARBA00022769"/>
    </source>
</evidence>
<dbReference type="Pfam" id="PF08459">
    <property type="entry name" value="UvrC_RNaseH_dom"/>
    <property type="match status" value="1"/>
</dbReference>
<dbReference type="PANTHER" id="PTHR30562">
    <property type="entry name" value="UVRC/OXIDOREDUCTASE"/>
    <property type="match status" value="1"/>
</dbReference>
<feature type="domain" description="GIY-YIG" evidence="10">
    <location>
        <begin position="16"/>
        <end position="95"/>
    </location>
</feature>
<comment type="function">
    <text evidence="6">The UvrABC repair system catalyzes the recognition and processing of DNA lesions. UvrC both incises the 5' and 3' sides of the lesion. The N-terminal half is responsible for the 3' incision and the C-terminal half is responsible for the 5' incision.</text>
</comment>
<protein>
    <recommendedName>
        <fullName evidence="6">UvrABC system protein C</fullName>
        <shortName evidence="6">Protein UvrC</shortName>
    </recommendedName>
    <alternativeName>
        <fullName evidence="6">Excinuclease ABC subunit C</fullName>
    </alternativeName>
</protein>
<dbReference type="PANTHER" id="PTHR30562:SF1">
    <property type="entry name" value="UVRABC SYSTEM PROTEIN C"/>
    <property type="match status" value="1"/>
</dbReference>
<sequence>MPDPATYRPAPGTIPEAPGVYRFSDPQGRVIYVGKAKSLRQRLNSYFADVAGLHPRTRQMVTTAGRVQWTVVRTEVEALQLEYNWIKEFDPRFNVRYRDDKTYPVLAVTLNEEYPRLHVYRGPRRKGVRYFGPYAHAWAIRETLDLLLRVFPARTCSAGVFRRHGQIGRPCLLGYIDKCSAPCVGRVTAEEHREIVEEFAEFLSGRTDRMIRELERRMQQASEDLEFERAARLRDDVGALKRAMERQAVVLGDGTDADVVAFAQDELEAAVQVFHVRGGRVRGQRGWVIDKTDETPDTAALVERFVTLFYGEQAALAEAADDASQPVPKEILVPELPADAGTLQQWLTGLRGSRVSLRVPQRGDKRALAETVERNAKEALAQHKLRRAGDLTARSAALQELQEALGLDQAPLRIECIDVSHVQGTNVVASLVVFEDGLAKKSDYRRFEVRDGAQGGDVASIAEVVRRRFRRYLAENRDGADASHGADDLDGTDGTDGSGPELVDAESLPKVRTGIDPETGRPRKFAYAPNLLVVDGGQPQVEAAADVLADLGIHDVAVCGLAKRLEEVWLPGDPDPVILSRTSEALYLLQRARDEAHRFAITYHRQRRSKSMVASELDGIPGLGPARRQALLRHFGSMKKIRAAEVDEIAGLPGFGRRTAEAVVAALHPEAAAPPDGGNPGARADEQHSAEHQAAAEHHTAGTSAEGAPGR</sequence>
<dbReference type="InterPro" id="IPR000305">
    <property type="entry name" value="GIY-YIG_endonuc"/>
</dbReference>
<dbReference type="Pfam" id="PF22920">
    <property type="entry name" value="UvrC_RNaseH"/>
    <property type="match status" value="1"/>
</dbReference>
<dbReference type="SMART" id="SM00278">
    <property type="entry name" value="HhH1"/>
    <property type="match status" value="2"/>
</dbReference>
<keyword evidence="13" id="KW-1185">Reference proteome</keyword>
<comment type="caution">
    <text evidence="12">The sequence shown here is derived from an EMBL/GenBank/DDBJ whole genome shotgun (WGS) entry which is preliminary data.</text>
</comment>
<comment type="subcellular location">
    <subcellularLocation>
        <location evidence="6">Cytoplasm</location>
    </subcellularLocation>
</comment>
<accession>A0ABW1I5N0</accession>
<feature type="domain" description="UVR" evidence="9">
    <location>
        <begin position="208"/>
        <end position="243"/>
    </location>
</feature>
<evidence type="ECO:0000256" key="2">
    <source>
        <dbReference type="ARBA" id="ARBA00022763"/>
    </source>
</evidence>
<dbReference type="InterPro" id="IPR036876">
    <property type="entry name" value="UVR_dom_sf"/>
</dbReference>
<keyword evidence="5 6" id="KW-0234">DNA repair</keyword>
<evidence type="ECO:0000259" key="9">
    <source>
        <dbReference type="PROSITE" id="PS50151"/>
    </source>
</evidence>
<dbReference type="InterPro" id="IPR050066">
    <property type="entry name" value="UvrABC_protein_C"/>
</dbReference>
<reference evidence="13" key="1">
    <citation type="journal article" date="2019" name="Int. J. Syst. Evol. Microbiol.">
        <title>The Global Catalogue of Microorganisms (GCM) 10K type strain sequencing project: providing services to taxonomists for standard genome sequencing and annotation.</title>
        <authorList>
            <consortium name="The Broad Institute Genomics Platform"/>
            <consortium name="The Broad Institute Genome Sequencing Center for Infectious Disease"/>
            <person name="Wu L."/>
            <person name="Ma J."/>
        </authorList>
    </citation>
    <scope>NUCLEOTIDE SEQUENCE [LARGE SCALE GENOMIC DNA]</scope>
    <source>
        <strain evidence="13">CGMCC 4.7397</strain>
    </source>
</reference>
<dbReference type="SUPFAM" id="SSF47781">
    <property type="entry name" value="RuvA domain 2-like"/>
    <property type="match status" value="1"/>
</dbReference>
<feature type="compositionally biased region" description="Basic and acidic residues" evidence="8">
    <location>
        <begin position="507"/>
        <end position="521"/>
    </location>
</feature>
<evidence type="ECO:0000256" key="4">
    <source>
        <dbReference type="ARBA" id="ARBA00022881"/>
    </source>
</evidence>
<dbReference type="SUPFAM" id="SSF82771">
    <property type="entry name" value="GIY-YIG endonuclease"/>
    <property type="match status" value="1"/>
</dbReference>
<keyword evidence="2 6" id="KW-0227">DNA damage</keyword>
<organism evidence="12 13">
    <name type="scientific">Pseudonocardia lutea</name>
    <dbReference type="NCBI Taxonomy" id="2172015"/>
    <lineage>
        <taxon>Bacteria</taxon>
        <taxon>Bacillati</taxon>
        <taxon>Actinomycetota</taxon>
        <taxon>Actinomycetes</taxon>
        <taxon>Pseudonocardiales</taxon>
        <taxon>Pseudonocardiaceae</taxon>
        <taxon>Pseudonocardia</taxon>
    </lineage>
</organism>
<dbReference type="Pfam" id="PF01541">
    <property type="entry name" value="GIY-YIG"/>
    <property type="match status" value="1"/>
</dbReference>
<feature type="region of interest" description="Disordered" evidence="8">
    <location>
        <begin position="479"/>
        <end position="521"/>
    </location>
</feature>
<dbReference type="InterPro" id="IPR003583">
    <property type="entry name" value="Hlx-hairpin-Hlx_DNA-bd_motif"/>
</dbReference>
<evidence type="ECO:0000313" key="12">
    <source>
        <dbReference type="EMBL" id="MFC5948500.1"/>
    </source>
</evidence>
<dbReference type="InterPro" id="IPR001162">
    <property type="entry name" value="UvrC_RNase_H_dom"/>
</dbReference>
<keyword evidence="1 6" id="KW-0963">Cytoplasm</keyword>
<dbReference type="InterPro" id="IPR047296">
    <property type="entry name" value="GIY-YIG_UvrC_Cho"/>
</dbReference>
<keyword evidence="4 6" id="KW-0267">Excision nuclease</keyword>
<evidence type="ECO:0000256" key="6">
    <source>
        <dbReference type="HAMAP-Rule" id="MF_00203"/>
    </source>
</evidence>
<dbReference type="PROSITE" id="PS50164">
    <property type="entry name" value="GIY_YIG"/>
    <property type="match status" value="1"/>
</dbReference>
<feature type="coiled-coil region" evidence="7">
    <location>
        <begin position="204"/>
        <end position="231"/>
    </location>
</feature>
<evidence type="ECO:0000259" key="10">
    <source>
        <dbReference type="PROSITE" id="PS50164"/>
    </source>
</evidence>
<dbReference type="InterPro" id="IPR035901">
    <property type="entry name" value="GIY-YIG_endonuc_sf"/>
</dbReference>
<dbReference type="SUPFAM" id="SSF46600">
    <property type="entry name" value="C-terminal UvrC-binding domain of UvrB"/>
    <property type="match status" value="1"/>
</dbReference>
<proteinExistence type="inferred from homology"/>
<keyword evidence="6" id="KW-0742">SOS response</keyword>
<dbReference type="PROSITE" id="PS50165">
    <property type="entry name" value="UVRC"/>
    <property type="match status" value="1"/>
</dbReference>
<keyword evidence="7" id="KW-0175">Coiled coil</keyword>
<keyword evidence="3 6" id="KW-0228">DNA excision</keyword>
<evidence type="ECO:0000259" key="11">
    <source>
        <dbReference type="PROSITE" id="PS50165"/>
    </source>
</evidence>
<dbReference type="Proteomes" id="UP001596119">
    <property type="component" value="Unassembled WGS sequence"/>
</dbReference>
<evidence type="ECO:0000256" key="1">
    <source>
        <dbReference type="ARBA" id="ARBA00022490"/>
    </source>
</evidence>
<dbReference type="Gene3D" id="3.40.1440.10">
    <property type="entry name" value="GIY-YIG endonuclease"/>
    <property type="match status" value="1"/>
</dbReference>
<dbReference type="Gene3D" id="1.10.150.20">
    <property type="entry name" value="5' to 3' exonuclease, C-terminal subdomain"/>
    <property type="match status" value="1"/>
</dbReference>
<dbReference type="GO" id="GO:0016787">
    <property type="term" value="F:hydrolase activity"/>
    <property type="evidence" value="ECO:0007669"/>
    <property type="project" value="UniProtKB-KW"/>
</dbReference>
<comment type="subunit">
    <text evidence="6">Interacts with UvrB in an incision complex.</text>
</comment>
<dbReference type="InterPro" id="IPR010994">
    <property type="entry name" value="RuvA_2-like"/>
</dbReference>
<dbReference type="InterPro" id="IPR001943">
    <property type="entry name" value="UVR_dom"/>
</dbReference>
<dbReference type="NCBIfam" id="NF001824">
    <property type="entry name" value="PRK00558.1-5"/>
    <property type="match status" value="1"/>
</dbReference>
<feature type="compositionally biased region" description="Basic and acidic residues" evidence="8">
    <location>
        <begin position="683"/>
        <end position="700"/>
    </location>
</feature>
<evidence type="ECO:0000256" key="7">
    <source>
        <dbReference type="SAM" id="Coils"/>
    </source>
</evidence>
<dbReference type="Pfam" id="PF14520">
    <property type="entry name" value="HHH_5"/>
    <property type="match status" value="1"/>
</dbReference>
<dbReference type="SMART" id="SM00465">
    <property type="entry name" value="GIYc"/>
    <property type="match status" value="1"/>
</dbReference>
<evidence type="ECO:0000256" key="5">
    <source>
        <dbReference type="ARBA" id="ARBA00023204"/>
    </source>
</evidence>
<dbReference type="NCBIfam" id="TIGR00194">
    <property type="entry name" value="uvrC"/>
    <property type="match status" value="1"/>
</dbReference>
<gene>
    <name evidence="6 12" type="primary">uvrC</name>
    <name evidence="12" type="ORF">ACFQH9_09465</name>
</gene>
<dbReference type="HAMAP" id="MF_00203">
    <property type="entry name" value="UvrC"/>
    <property type="match status" value="1"/>
</dbReference>
<feature type="domain" description="UvrC family homology region profile" evidence="11">
    <location>
        <begin position="259"/>
        <end position="548"/>
    </location>
</feature>
<dbReference type="CDD" id="cd10434">
    <property type="entry name" value="GIY-YIG_UvrC_Cho"/>
    <property type="match status" value="1"/>
</dbReference>
<dbReference type="InterPro" id="IPR004791">
    <property type="entry name" value="UvrC"/>
</dbReference>
<dbReference type="RefSeq" id="WP_379565553.1">
    <property type="nucleotide sequence ID" value="NZ_JBHSQK010000018.1"/>
</dbReference>